<dbReference type="AlphaFoldDB" id="A0A8T4KX35"/>
<organism evidence="1 2">
    <name type="scientific">Candidatus Iainarchaeum sp</name>
    <dbReference type="NCBI Taxonomy" id="3101447"/>
    <lineage>
        <taxon>Archaea</taxon>
        <taxon>Candidatus Iainarchaeota</taxon>
        <taxon>Candidatus Iainarchaeia</taxon>
        <taxon>Candidatus Iainarchaeales</taxon>
        <taxon>Candidatus Iainarchaeaceae</taxon>
        <taxon>Candidatus Iainarchaeum</taxon>
    </lineage>
</organism>
<proteinExistence type="predicted"/>
<dbReference type="Pfam" id="PF13238">
    <property type="entry name" value="AAA_18"/>
    <property type="match status" value="1"/>
</dbReference>
<reference evidence="1" key="1">
    <citation type="submission" date="2021-03" db="EMBL/GenBank/DDBJ databases">
        <authorList>
            <person name="Jaffe A."/>
        </authorList>
    </citation>
    <scope>NUCLEOTIDE SEQUENCE</scope>
    <source>
        <strain evidence="1">RIFCSPLOWO2_01_FULL_43_13</strain>
    </source>
</reference>
<dbReference type="SUPFAM" id="SSF52540">
    <property type="entry name" value="P-loop containing nucleoside triphosphate hydrolases"/>
    <property type="match status" value="1"/>
</dbReference>
<comment type="caution">
    <text evidence="1">The sequence shown here is derived from an EMBL/GenBank/DDBJ whole genome shotgun (WGS) entry which is preliminary data.</text>
</comment>
<evidence type="ECO:0000313" key="1">
    <source>
        <dbReference type="EMBL" id="MBS3058594.1"/>
    </source>
</evidence>
<dbReference type="EMBL" id="JAGVWB010000029">
    <property type="protein sequence ID" value="MBS3058594.1"/>
    <property type="molecule type" value="Genomic_DNA"/>
</dbReference>
<accession>A0A8T4KX35</accession>
<dbReference type="PANTHER" id="PTHR41930">
    <property type="entry name" value="UPF0200 PROTEIN MJ1399"/>
    <property type="match status" value="1"/>
</dbReference>
<sequence>MILGLCGSLLAGKDTVCDYLVSKGFAKFVFSDVIRGELIKEGIAETRANMQAKGNELREKFGSGFIAEKLVEKIKQSNSKLALVSGVRNPGEVEELKKQEGFFLISVDAPLELRYKRGLERKDSKDFVSFEEFKNLDARDKGLEQKESGQQNGKAMQMADFTIQNSGSEKELFEKVEEILEKIESKVPESLD</sequence>
<evidence type="ECO:0000313" key="2">
    <source>
        <dbReference type="Proteomes" id="UP000680185"/>
    </source>
</evidence>
<gene>
    <name evidence="1" type="ORF">J4478_04300</name>
</gene>
<protein>
    <submittedName>
        <fullName evidence="1">AAA family ATPase</fullName>
    </submittedName>
</protein>
<reference evidence="1" key="2">
    <citation type="submission" date="2021-05" db="EMBL/GenBank/DDBJ databases">
        <title>Protein family content uncovers lineage relationships and bacterial pathway maintenance mechanisms in DPANN archaea.</title>
        <authorList>
            <person name="Castelle C.J."/>
            <person name="Meheust R."/>
            <person name="Jaffe A.L."/>
            <person name="Seitz K."/>
            <person name="Gong X."/>
            <person name="Baker B.J."/>
            <person name="Banfield J.F."/>
        </authorList>
    </citation>
    <scope>NUCLEOTIDE SEQUENCE</scope>
    <source>
        <strain evidence="1">RIFCSPLOWO2_01_FULL_43_13</strain>
    </source>
</reference>
<dbReference type="Proteomes" id="UP000680185">
    <property type="component" value="Unassembled WGS sequence"/>
</dbReference>
<name>A0A8T4KX35_9ARCH</name>
<dbReference type="InterPro" id="IPR027417">
    <property type="entry name" value="P-loop_NTPase"/>
</dbReference>
<dbReference type="Gene3D" id="3.40.50.300">
    <property type="entry name" value="P-loop containing nucleotide triphosphate hydrolases"/>
    <property type="match status" value="1"/>
</dbReference>
<dbReference type="PANTHER" id="PTHR41930:SF1">
    <property type="entry name" value="DEPHOSPHO-COA KINASE"/>
    <property type="match status" value="1"/>
</dbReference>